<dbReference type="AlphaFoldDB" id="A0AAW0U8E7"/>
<feature type="compositionally biased region" description="Basic and acidic residues" evidence="1">
    <location>
        <begin position="212"/>
        <end position="227"/>
    </location>
</feature>
<proteinExistence type="predicted"/>
<dbReference type="EMBL" id="JARAKH010000017">
    <property type="protein sequence ID" value="KAK8395538.1"/>
    <property type="molecule type" value="Genomic_DNA"/>
</dbReference>
<evidence type="ECO:0000256" key="1">
    <source>
        <dbReference type="SAM" id="MobiDB-lite"/>
    </source>
</evidence>
<name>A0AAW0U8E7_SCYPA</name>
<organism evidence="2 3">
    <name type="scientific">Scylla paramamosain</name>
    <name type="common">Mud crab</name>
    <dbReference type="NCBI Taxonomy" id="85552"/>
    <lineage>
        <taxon>Eukaryota</taxon>
        <taxon>Metazoa</taxon>
        <taxon>Ecdysozoa</taxon>
        <taxon>Arthropoda</taxon>
        <taxon>Crustacea</taxon>
        <taxon>Multicrustacea</taxon>
        <taxon>Malacostraca</taxon>
        <taxon>Eumalacostraca</taxon>
        <taxon>Eucarida</taxon>
        <taxon>Decapoda</taxon>
        <taxon>Pleocyemata</taxon>
        <taxon>Brachyura</taxon>
        <taxon>Eubrachyura</taxon>
        <taxon>Portunoidea</taxon>
        <taxon>Portunidae</taxon>
        <taxon>Portuninae</taxon>
        <taxon>Scylla</taxon>
    </lineage>
</organism>
<feature type="region of interest" description="Disordered" evidence="1">
    <location>
        <begin position="211"/>
        <end position="239"/>
    </location>
</feature>
<comment type="caution">
    <text evidence="2">The sequence shown here is derived from an EMBL/GenBank/DDBJ whole genome shotgun (WGS) entry which is preliminary data.</text>
</comment>
<protein>
    <submittedName>
        <fullName evidence="2">Uncharacterized protein</fullName>
    </submittedName>
</protein>
<accession>A0AAW0U8E7</accession>
<reference evidence="2 3" key="1">
    <citation type="submission" date="2023-03" db="EMBL/GenBank/DDBJ databases">
        <title>High-quality genome of Scylla paramamosain provides insights in environmental adaptation.</title>
        <authorList>
            <person name="Zhang L."/>
        </authorList>
    </citation>
    <scope>NUCLEOTIDE SEQUENCE [LARGE SCALE GENOMIC DNA]</scope>
    <source>
        <strain evidence="2">LZ_2023a</strain>
        <tissue evidence="2">Muscle</tissue>
    </source>
</reference>
<dbReference type="Proteomes" id="UP001487740">
    <property type="component" value="Unassembled WGS sequence"/>
</dbReference>
<sequence length="378" mass="41481">MEVIDAVVVVVMVVVVKQAMIRLTPRHLKYLQQTDRQTDKMAGLLLRTVLVYTLTICCGASLHNTDEGYVPTEDTDTRPKPIELPWSPSLEREMARSAGTEGSLENVQPLESDHWRSIDTLGHPEEEEMPLVPIEIELSQRTRAQLDTLSRSAHLAQPRFGLETPLDPLSSSSSLKYVHEGDLLKLRLVLDNLTLAGLSSLSVQEVTFQRGPAEEEASRHDLAEGGGRHGRRNGRRAASSSGLVRAAFSQVVVRAKYQVRGSAGGFLTFRESGNLTLTAPNCVSHLTPCSHPAAATASVTATLCCYTTQASRGKGEGPTTLTIQPAAHPPKWVRQQVQTKLEELSKDLSRGHGAVRRLLHLWGKLLKRLIHRTARAIA</sequence>
<gene>
    <name evidence="2" type="ORF">O3P69_005564</name>
</gene>
<evidence type="ECO:0000313" key="3">
    <source>
        <dbReference type="Proteomes" id="UP001487740"/>
    </source>
</evidence>
<keyword evidence="3" id="KW-1185">Reference proteome</keyword>
<evidence type="ECO:0000313" key="2">
    <source>
        <dbReference type="EMBL" id="KAK8395538.1"/>
    </source>
</evidence>